<reference evidence="2 3" key="1">
    <citation type="submission" date="2016-09" db="EMBL/GenBank/DDBJ databases">
        <title>Genome-resolved meta-omics ties microbial dynamics to process performance in biotechnology for thiocyanate degradation.</title>
        <authorList>
            <person name="Kantor R.S."/>
            <person name="Huddy R.J."/>
            <person name="Iyer R."/>
            <person name="Thomas B.C."/>
            <person name="Brown C.T."/>
            <person name="Anantharaman K."/>
            <person name="Tringe S."/>
            <person name="Hettich R.L."/>
            <person name="Harrison S.T."/>
            <person name="Banfield J.F."/>
        </authorList>
    </citation>
    <scope>NUCLEOTIDE SEQUENCE [LARGE SCALE GENOMIC DNA]</scope>
    <source>
        <strain evidence="2">59-99</strain>
    </source>
</reference>
<dbReference type="SUPFAM" id="SSF50998">
    <property type="entry name" value="Quinoprotein alcohol dehydrogenase-like"/>
    <property type="match status" value="1"/>
</dbReference>
<dbReference type="AlphaFoldDB" id="A0A1M3KYV3"/>
<dbReference type="InterPro" id="IPR011047">
    <property type="entry name" value="Quinoprotein_ADH-like_sf"/>
</dbReference>
<evidence type="ECO:0008006" key="4">
    <source>
        <dbReference type="Google" id="ProtNLM"/>
    </source>
</evidence>
<evidence type="ECO:0000313" key="2">
    <source>
        <dbReference type="EMBL" id="OJX57698.1"/>
    </source>
</evidence>
<protein>
    <recommendedName>
        <fullName evidence="4">Secretion system C-terminal sorting domain-containing protein</fullName>
    </recommendedName>
</protein>
<dbReference type="EMBL" id="MKVH01000021">
    <property type="protein sequence ID" value="OJX57698.1"/>
    <property type="molecule type" value="Genomic_DNA"/>
</dbReference>
<keyword evidence="1" id="KW-0732">Signal</keyword>
<organism evidence="2 3">
    <name type="scientific">Candidatus Kapaibacterium thiocyanatum</name>
    <dbReference type="NCBI Taxonomy" id="1895771"/>
    <lineage>
        <taxon>Bacteria</taxon>
        <taxon>Pseudomonadati</taxon>
        <taxon>Candidatus Kapaibacteriota</taxon>
        <taxon>Candidatus Kapaibacteriia</taxon>
        <taxon>Candidatus Kapaibacteriales</taxon>
        <taxon>Candidatus Kapaibacteriaceae</taxon>
        <taxon>Candidatus Kapaibacterium</taxon>
    </lineage>
</organism>
<accession>A0A1M3KYV3</accession>
<feature type="signal peptide" evidence="1">
    <location>
        <begin position="1"/>
        <end position="24"/>
    </location>
</feature>
<gene>
    <name evidence="2" type="ORF">BGO89_06920</name>
</gene>
<comment type="caution">
    <text evidence="2">The sequence shown here is derived from an EMBL/GenBank/DDBJ whole genome shotgun (WGS) entry which is preliminary data.</text>
</comment>
<dbReference type="Proteomes" id="UP000184233">
    <property type="component" value="Unassembled WGS sequence"/>
</dbReference>
<feature type="chain" id="PRO_5012567156" description="Secretion system C-terminal sorting domain-containing protein" evidence="1">
    <location>
        <begin position="25"/>
        <end position="447"/>
    </location>
</feature>
<name>A0A1M3KYV3_9BACT</name>
<proteinExistence type="predicted"/>
<sequence>MYRSKLLGFLGAIVLLTASSGATPQDGDAAVHIGPIRWTKDSIANFAVPDGANVVFLGRRPDTAVLVVDPMTGIERRRLPGFIGSTSLGCSPDGTLCLMAGAITPESTASTTLLYNVADGRLLWQKTEQARFMAMSTKLDRLLLRFSDTQDYELRSLTTGETIKRFNSLIEYVFMDEWHQRIYVGTGKWGGEFGNWTVELDATTGQELNKWGLATYGPMCRLKDSDTLLVFGEDLQKPGLRLAKVLGLNVKTGGRSVVLECPENTSDVCGCIGWNILARWTISPDQQSALLHQVRNQRTIAVLARRFQIERMIGSECFINEPIMLFGEPMGINREFVDVVNNNFYYIPKQFICRAIGPTLPVPEPGAPTPLMMVVDGSTLRITPPSDAAGEGFLSITDMSGRLVQRSTVVLGGRPVSVSVGGLPTGSYLCSLQAGSIAATGKFSVVQ</sequence>
<evidence type="ECO:0000313" key="3">
    <source>
        <dbReference type="Proteomes" id="UP000184233"/>
    </source>
</evidence>
<evidence type="ECO:0000256" key="1">
    <source>
        <dbReference type="SAM" id="SignalP"/>
    </source>
</evidence>